<gene>
    <name evidence="10" type="ORF">BSTOLATCC_MIC40684</name>
</gene>
<keyword evidence="2 7" id="KW-0808">Transferase</keyword>
<feature type="transmembrane region" description="Helical" evidence="7">
    <location>
        <begin position="12"/>
        <end position="34"/>
    </location>
</feature>
<keyword evidence="11" id="KW-1185">Reference proteome</keyword>
<evidence type="ECO:0000256" key="6">
    <source>
        <dbReference type="ARBA" id="ARBA00023315"/>
    </source>
</evidence>
<evidence type="ECO:0000313" key="10">
    <source>
        <dbReference type="EMBL" id="CAG9326253.1"/>
    </source>
</evidence>
<protein>
    <recommendedName>
        <fullName evidence="7">Palmitoyltransferase</fullName>
        <ecNumber evidence="7">2.3.1.225</ecNumber>
    </recommendedName>
</protein>
<feature type="region of interest" description="Disordered" evidence="8">
    <location>
        <begin position="292"/>
        <end position="320"/>
    </location>
</feature>
<comment type="similarity">
    <text evidence="7">Belongs to the DHHC palmitoyltransferase family.</text>
</comment>
<reference evidence="10" key="1">
    <citation type="submission" date="2021-09" db="EMBL/GenBank/DDBJ databases">
        <authorList>
            <consortium name="AG Swart"/>
            <person name="Singh M."/>
            <person name="Singh A."/>
            <person name="Seah K."/>
            <person name="Emmerich C."/>
        </authorList>
    </citation>
    <scope>NUCLEOTIDE SEQUENCE</scope>
    <source>
        <strain evidence="10">ATCC30299</strain>
    </source>
</reference>
<name>A0AAU9JX06_9CILI</name>
<comment type="catalytic activity">
    <reaction evidence="7">
        <text>L-cysteinyl-[protein] + hexadecanoyl-CoA = S-hexadecanoyl-L-cysteinyl-[protein] + CoA</text>
        <dbReference type="Rhea" id="RHEA:36683"/>
        <dbReference type="Rhea" id="RHEA-COMP:10131"/>
        <dbReference type="Rhea" id="RHEA-COMP:11032"/>
        <dbReference type="ChEBI" id="CHEBI:29950"/>
        <dbReference type="ChEBI" id="CHEBI:57287"/>
        <dbReference type="ChEBI" id="CHEBI:57379"/>
        <dbReference type="ChEBI" id="CHEBI:74151"/>
        <dbReference type="EC" id="2.3.1.225"/>
    </reaction>
</comment>
<dbReference type="GO" id="GO:0006612">
    <property type="term" value="P:protein targeting to membrane"/>
    <property type="evidence" value="ECO:0007669"/>
    <property type="project" value="TreeGrafter"/>
</dbReference>
<organism evidence="10 11">
    <name type="scientific">Blepharisma stoltei</name>
    <dbReference type="NCBI Taxonomy" id="1481888"/>
    <lineage>
        <taxon>Eukaryota</taxon>
        <taxon>Sar</taxon>
        <taxon>Alveolata</taxon>
        <taxon>Ciliophora</taxon>
        <taxon>Postciliodesmatophora</taxon>
        <taxon>Heterotrichea</taxon>
        <taxon>Heterotrichida</taxon>
        <taxon>Blepharismidae</taxon>
        <taxon>Blepharisma</taxon>
    </lineage>
</organism>
<evidence type="ECO:0000256" key="8">
    <source>
        <dbReference type="SAM" id="MobiDB-lite"/>
    </source>
</evidence>
<evidence type="ECO:0000256" key="4">
    <source>
        <dbReference type="ARBA" id="ARBA00022989"/>
    </source>
</evidence>
<dbReference type="PROSITE" id="PS50216">
    <property type="entry name" value="DHHC"/>
    <property type="match status" value="1"/>
</dbReference>
<keyword evidence="3 7" id="KW-0812">Transmembrane</keyword>
<evidence type="ECO:0000256" key="7">
    <source>
        <dbReference type="RuleBase" id="RU079119"/>
    </source>
</evidence>
<comment type="caution">
    <text evidence="10">The sequence shown here is derived from an EMBL/GenBank/DDBJ whole genome shotgun (WGS) entry which is preliminary data.</text>
</comment>
<keyword evidence="5 7" id="KW-0472">Membrane</keyword>
<evidence type="ECO:0000256" key="5">
    <source>
        <dbReference type="ARBA" id="ARBA00023136"/>
    </source>
</evidence>
<evidence type="ECO:0000313" key="11">
    <source>
        <dbReference type="Proteomes" id="UP001162131"/>
    </source>
</evidence>
<dbReference type="PANTHER" id="PTHR22883:SF203">
    <property type="entry name" value="PALMITOYLTRANSFERASE"/>
    <property type="match status" value="1"/>
</dbReference>
<sequence length="320" mass="37035">MARTNGFKRPLHILQVLSWVIGSLLALTFYLLIIPPLISSSKIVFGLSYSIFSVFTILFMIICTIIDPTDLAIEAERNAKNGTSSYKISGLTKICRICKSYVHDNAKHCGYCDRCVDGFDHHCKWLNNCVGKKNYKYFIFLILSLEFFLVDQILGSVYIMAGINKKWEEYENILDNYDMNDSEIYGYMTVICFFCLIALGLFISNTYLILMHIYLNYKGWSTYQYILIIRESKAKKNQRTAPEKLPIDSIKEYYEPYLIDNRDSMEIMPMHKILPNILKDITTIGYKEDPSGNPSLSIDMQLDEDSLQSNDNVQFQEETK</sequence>
<feature type="domain" description="Palmitoyltransferase DHHC" evidence="9">
    <location>
        <begin position="92"/>
        <end position="226"/>
    </location>
</feature>
<feature type="transmembrane region" description="Helical" evidence="7">
    <location>
        <begin position="184"/>
        <end position="210"/>
    </location>
</feature>
<dbReference type="EMBL" id="CAJZBQ010000040">
    <property type="protein sequence ID" value="CAG9326253.1"/>
    <property type="molecule type" value="Genomic_DNA"/>
</dbReference>
<feature type="transmembrane region" description="Helical" evidence="7">
    <location>
        <begin position="137"/>
        <end position="164"/>
    </location>
</feature>
<comment type="domain">
    <text evidence="7">The DHHC domain is required for palmitoyltransferase activity.</text>
</comment>
<feature type="compositionally biased region" description="Polar residues" evidence="8">
    <location>
        <begin position="307"/>
        <end position="320"/>
    </location>
</feature>
<evidence type="ECO:0000256" key="2">
    <source>
        <dbReference type="ARBA" id="ARBA00022679"/>
    </source>
</evidence>
<evidence type="ECO:0000256" key="1">
    <source>
        <dbReference type="ARBA" id="ARBA00004141"/>
    </source>
</evidence>
<proteinExistence type="inferred from homology"/>
<dbReference type="InterPro" id="IPR001594">
    <property type="entry name" value="Palmitoyltrfase_DHHC"/>
</dbReference>
<feature type="transmembrane region" description="Helical" evidence="7">
    <location>
        <begin position="46"/>
        <end position="66"/>
    </location>
</feature>
<comment type="subcellular location">
    <subcellularLocation>
        <location evidence="1">Membrane</location>
        <topology evidence="1">Multi-pass membrane protein</topology>
    </subcellularLocation>
</comment>
<keyword evidence="4 7" id="KW-1133">Transmembrane helix</keyword>
<dbReference type="PANTHER" id="PTHR22883">
    <property type="entry name" value="ZINC FINGER DHHC DOMAIN CONTAINING PROTEIN"/>
    <property type="match status" value="1"/>
</dbReference>
<dbReference type="GO" id="GO:0005794">
    <property type="term" value="C:Golgi apparatus"/>
    <property type="evidence" value="ECO:0007669"/>
    <property type="project" value="TreeGrafter"/>
</dbReference>
<dbReference type="GO" id="GO:0019706">
    <property type="term" value="F:protein-cysteine S-palmitoyltransferase activity"/>
    <property type="evidence" value="ECO:0007669"/>
    <property type="project" value="UniProtKB-EC"/>
</dbReference>
<dbReference type="InterPro" id="IPR039859">
    <property type="entry name" value="PFA4/ZDH16/20/ERF2-like"/>
</dbReference>
<dbReference type="AlphaFoldDB" id="A0AAU9JX06"/>
<dbReference type="Proteomes" id="UP001162131">
    <property type="component" value="Unassembled WGS sequence"/>
</dbReference>
<dbReference type="GO" id="GO:0016020">
    <property type="term" value="C:membrane"/>
    <property type="evidence" value="ECO:0007669"/>
    <property type="project" value="UniProtKB-SubCell"/>
</dbReference>
<evidence type="ECO:0000259" key="9">
    <source>
        <dbReference type="Pfam" id="PF01529"/>
    </source>
</evidence>
<accession>A0AAU9JX06</accession>
<dbReference type="Pfam" id="PF01529">
    <property type="entry name" value="DHHC"/>
    <property type="match status" value="1"/>
</dbReference>
<dbReference type="GO" id="GO:0005783">
    <property type="term" value="C:endoplasmic reticulum"/>
    <property type="evidence" value="ECO:0007669"/>
    <property type="project" value="TreeGrafter"/>
</dbReference>
<evidence type="ECO:0000256" key="3">
    <source>
        <dbReference type="ARBA" id="ARBA00022692"/>
    </source>
</evidence>
<dbReference type="EC" id="2.3.1.225" evidence="7"/>
<keyword evidence="6 7" id="KW-0012">Acyltransferase</keyword>